<gene>
    <name evidence="4" type="ORF">DEU29_102142</name>
</gene>
<evidence type="ECO:0000256" key="3">
    <source>
        <dbReference type="SAM" id="Phobius"/>
    </source>
</evidence>
<feature type="transmembrane region" description="Helical" evidence="3">
    <location>
        <begin position="288"/>
        <end position="308"/>
    </location>
</feature>
<feature type="transmembrane region" description="Helical" evidence="3">
    <location>
        <begin position="15"/>
        <end position="39"/>
    </location>
</feature>
<feature type="transmembrane region" description="Helical" evidence="3">
    <location>
        <begin position="116"/>
        <end position="135"/>
    </location>
</feature>
<proteinExistence type="predicted"/>
<name>A0A4R6PNT0_9GAMM</name>
<keyword evidence="1" id="KW-0677">Repeat</keyword>
<evidence type="ECO:0000256" key="1">
    <source>
        <dbReference type="ARBA" id="ARBA00022737"/>
    </source>
</evidence>
<dbReference type="InterPro" id="IPR052346">
    <property type="entry name" value="O-mannosyl-transferase_TMTC"/>
</dbReference>
<dbReference type="EMBL" id="SNXI01000002">
    <property type="protein sequence ID" value="TDP40242.1"/>
    <property type="molecule type" value="Genomic_DNA"/>
</dbReference>
<keyword evidence="2" id="KW-0802">TPR repeat</keyword>
<evidence type="ECO:0000313" key="4">
    <source>
        <dbReference type="EMBL" id="TDP40242.1"/>
    </source>
</evidence>
<dbReference type="PANTHER" id="PTHR44227">
    <property type="match status" value="1"/>
</dbReference>
<feature type="transmembrane region" description="Helical" evidence="3">
    <location>
        <begin position="217"/>
        <end position="238"/>
    </location>
</feature>
<feature type="transmembrane region" description="Helical" evidence="3">
    <location>
        <begin position="84"/>
        <end position="104"/>
    </location>
</feature>
<comment type="caution">
    <text evidence="4">The sequence shown here is derived from an EMBL/GenBank/DDBJ whole genome shotgun (WGS) entry which is preliminary data.</text>
</comment>
<keyword evidence="3" id="KW-0472">Membrane</keyword>
<dbReference type="AlphaFoldDB" id="A0A4R6PNT0"/>
<keyword evidence="5" id="KW-1185">Reference proteome</keyword>
<protein>
    <recommendedName>
        <fullName evidence="6">Tetratricopeptide repeat protein</fullName>
    </recommendedName>
</protein>
<evidence type="ECO:0000256" key="2">
    <source>
        <dbReference type="ARBA" id="ARBA00022803"/>
    </source>
</evidence>
<evidence type="ECO:0008006" key="6">
    <source>
        <dbReference type="Google" id="ProtNLM"/>
    </source>
</evidence>
<feature type="transmembrane region" description="Helical" evidence="3">
    <location>
        <begin position="147"/>
        <end position="167"/>
    </location>
</feature>
<dbReference type="Gene3D" id="1.25.40.10">
    <property type="entry name" value="Tetratricopeptide repeat domain"/>
    <property type="match status" value="1"/>
</dbReference>
<accession>A0A4R6PNT0</accession>
<dbReference type="PANTHER" id="PTHR44227:SF3">
    <property type="entry name" value="PROTEIN O-MANNOSYL-TRANSFERASE TMTC4"/>
    <property type="match status" value="1"/>
</dbReference>
<dbReference type="InterPro" id="IPR011990">
    <property type="entry name" value="TPR-like_helical_dom_sf"/>
</dbReference>
<feature type="transmembrane region" description="Helical" evidence="3">
    <location>
        <begin position="313"/>
        <end position="332"/>
    </location>
</feature>
<sequence>MYNIANKKGWLCHPFFYSLLGLIIISIAYCEVISVPFYFDDNVTIFSKTVQIIASEIWSPVTRTVADLSFMLQRNFFGDVASGYHIVSVVLHGKVFILAISVLLSQLQGSNRQNPGALLTFTAVLMIALWAMSPINSQAVVYVAQQYVLWCALFSLLSLITLIKAYNGHRRILMTVLTLTFWILAVKSKQTALFLPLIYICYTLIFHKRFSDHMRLLLAGLLLGVTLLIIASIQVPTIDQITRETLAVPRLEYIKAQSVILWSYWELVFWPDPLVLDYGIRENIFSDVQVAIASIAHLFVISGAILVARKLPFLTLAVLSFYILHIVESSFVPIQDFKLEHRMYLPSLFFTIFLSIQIIKLLPKQWLKVVAPTLTVVVLLQGYVVHQRIDAWSEPEQFYQQELQNSYQKFWRTENQLGALYLEKGQYQRAAEIFTKLLQDKTVPNNEAILLNAVAAFSGLERWAIVERLENMIIPHFSQLTAINKSRLLINRAIRFAANGDCDSAIQSYEESKRYSEYTEAHEVRLPGCL</sequence>
<organism evidence="4 5">
    <name type="scientific">Idiomarina aquatica</name>
    <dbReference type="NCBI Taxonomy" id="1327752"/>
    <lineage>
        <taxon>Bacteria</taxon>
        <taxon>Pseudomonadati</taxon>
        <taxon>Pseudomonadota</taxon>
        <taxon>Gammaproteobacteria</taxon>
        <taxon>Alteromonadales</taxon>
        <taxon>Idiomarinaceae</taxon>
        <taxon>Idiomarina</taxon>
    </lineage>
</organism>
<evidence type="ECO:0000313" key="5">
    <source>
        <dbReference type="Proteomes" id="UP000295531"/>
    </source>
</evidence>
<dbReference type="SUPFAM" id="SSF48452">
    <property type="entry name" value="TPR-like"/>
    <property type="match status" value="1"/>
</dbReference>
<dbReference type="Proteomes" id="UP000295531">
    <property type="component" value="Unassembled WGS sequence"/>
</dbReference>
<keyword evidence="3" id="KW-1133">Transmembrane helix</keyword>
<keyword evidence="3" id="KW-0812">Transmembrane</keyword>
<feature type="transmembrane region" description="Helical" evidence="3">
    <location>
        <begin position="179"/>
        <end position="205"/>
    </location>
</feature>
<reference evidence="4 5" key="1">
    <citation type="submission" date="2019-03" db="EMBL/GenBank/DDBJ databases">
        <title>Freshwater and sediment microbial communities from various areas in North America, analyzing microbe dynamics in response to fracking.</title>
        <authorList>
            <person name="Lamendella R."/>
        </authorList>
    </citation>
    <scope>NUCLEOTIDE SEQUENCE [LARGE SCALE GENOMIC DNA]</scope>
    <source>
        <strain evidence="4 5">18_TX</strain>
    </source>
</reference>